<accession>A0AC35UIG5</accession>
<reference evidence="2" key="1">
    <citation type="submission" date="2016-11" db="UniProtKB">
        <authorList>
            <consortium name="WormBaseParasite"/>
        </authorList>
    </citation>
    <scope>IDENTIFICATION</scope>
    <source>
        <strain evidence="2">KR3021</strain>
    </source>
</reference>
<protein>
    <submittedName>
        <fullName evidence="2">Kelch repeat protein</fullName>
    </submittedName>
</protein>
<evidence type="ECO:0000313" key="1">
    <source>
        <dbReference type="Proteomes" id="UP000095286"/>
    </source>
</evidence>
<dbReference type="WBParaSite" id="RSKR_0001179450.1">
    <property type="protein sequence ID" value="RSKR_0001179450.1"/>
    <property type="gene ID" value="RSKR_0001179450"/>
</dbReference>
<dbReference type="Proteomes" id="UP000095286">
    <property type="component" value="Unplaced"/>
</dbReference>
<evidence type="ECO:0000313" key="2">
    <source>
        <dbReference type="WBParaSite" id="RSKR_0001179450.1"/>
    </source>
</evidence>
<organism evidence="1 2">
    <name type="scientific">Rhabditophanes sp. KR3021</name>
    <dbReference type="NCBI Taxonomy" id="114890"/>
    <lineage>
        <taxon>Eukaryota</taxon>
        <taxon>Metazoa</taxon>
        <taxon>Ecdysozoa</taxon>
        <taxon>Nematoda</taxon>
        <taxon>Chromadorea</taxon>
        <taxon>Rhabditida</taxon>
        <taxon>Tylenchina</taxon>
        <taxon>Panagrolaimomorpha</taxon>
        <taxon>Strongyloidoidea</taxon>
        <taxon>Alloionematidae</taxon>
        <taxon>Rhabditophanes</taxon>
    </lineage>
</organism>
<sequence length="276" mass="31699">MSIGSNSSLEVLALAGFETNSVYNYNKDNTTVELIGNVIEMRDSHCSETIKDQVFLFAGRVDGLLIGSIEKFDKNTRTSETLSIKCPVENHFFSSNLIDDKVYLIGGWSNKNVIADVEIFCPEKLTFIQGIPLPEVEERHMSVFIDNAIYVSPGYFEHTIRRFDFRDKAWTSLIEIPGVKCMSTVTSIDQDIYILGGDYESKMCHVYDIRANSYRQLAKPPIDILYSQCYVHEHQIFVFGGYFNDNAQIYDPKTDSWRLSKLKCLERQYFFSKAIF</sequence>
<name>A0AC35UIG5_9BILA</name>
<proteinExistence type="predicted"/>